<dbReference type="PANTHER" id="PTHR47429">
    <property type="entry name" value="PROTEIN TWIN LOV 1"/>
    <property type="match status" value="1"/>
</dbReference>
<dbReference type="NCBIfam" id="TIGR00229">
    <property type="entry name" value="sensory_box"/>
    <property type="match status" value="1"/>
</dbReference>
<dbReference type="SUPFAM" id="SSF55785">
    <property type="entry name" value="PYP-like sensor domain (PAS domain)"/>
    <property type="match status" value="1"/>
</dbReference>
<sequence>MARYQGPANTVSTAQITRDPESTSVPQPPQVHARPDDPANSINGSVPLPSIHSTTSSYANSTEHDPQESRHGANPKSEGANQSSNNLENAALPSVSSFKSHLDPIKEGPAVNDVSNLQRGHESHHGISSKPQAPESKRLRSSDKAGKKSDTQSHSSRSEGISNISKRLITGGVNGNELNDTKSDTESYKSEDAISVSTRPTTGGMNGNNITDFFGSEVFHIVLRNPTTAHRLLRFCQSRACGENMEFLQKVTQYNRLLDEASQLLGSIHSTYTSADAPRQIHISNSQIKRISSDIRQASQLTIPALENIFIGAQEDIESLLAREIYPRFVKHQVTASATMALANHRERFQGLGDCFCMTDPNIADNPILYASDGFISVTGYNRKDIIPRNCRFLQGDLTDPKAPKRLRTAIENCDETVELLLNYRKNGDPFWNLLYVSPLLDERGDVSFFLGGQINCSTTIHSCNDILKVLSLNDDELDDLETAVKSRPTPRTRDSFQNAPKAKSSFFKSWRKYNPASTGSNSTGNTAAENVVVRGEAGMESELINRHGKMGFRTQVEAFYTAYSKYIALEYNAQTQTLFIKHYSPGIIDMLCLNLPNGGIAPIFNKDIFKVLSEHTPSSSSSSTSKAFKQTVKGALQKGKAVSLETGLLTGFAEKKKGGLFGGEKEGGLRRVEEKYVTHWTPLKDEEARVKWVILTIAPKD</sequence>
<protein>
    <submittedName>
        <fullName evidence="6">Phototropin-1B</fullName>
    </submittedName>
</protein>
<feature type="compositionally biased region" description="Polar residues" evidence="4">
    <location>
        <begin position="152"/>
        <end position="165"/>
    </location>
</feature>
<evidence type="ECO:0000256" key="1">
    <source>
        <dbReference type="ARBA" id="ARBA00022630"/>
    </source>
</evidence>
<dbReference type="PANTHER" id="PTHR47429:SF2">
    <property type="entry name" value="PROTEIN TWIN LOV 1"/>
    <property type="match status" value="1"/>
</dbReference>
<dbReference type="AlphaFoldDB" id="A0A8T9C8X1"/>
<dbReference type="InterPro" id="IPR035965">
    <property type="entry name" value="PAS-like_dom_sf"/>
</dbReference>
<dbReference type="EMBL" id="QGMK01000737">
    <property type="protein sequence ID" value="TVY78543.1"/>
    <property type="molecule type" value="Genomic_DNA"/>
</dbReference>
<evidence type="ECO:0000313" key="6">
    <source>
        <dbReference type="EMBL" id="TVY78543.1"/>
    </source>
</evidence>
<feature type="compositionally biased region" description="Basic and acidic residues" evidence="4">
    <location>
        <begin position="135"/>
        <end position="151"/>
    </location>
</feature>
<evidence type="ECO:0000256" key="2">
    <source>
        <dbReference type="ARBA" id="ARBA00022643"/>
    </source>
</evidence>
<evidence type="ECO:0000256" key="3">
    <source>
        <dbReference type="ARBA" id="ARBA00022991"/>
    </source>
</evidence>
<feature type="compositionally biased region" description="Basic and acidic residues" evidence="4">
    <location>
        <begin position="179"/>
        <end position="192"/>
    </location>
</feature>
<dbReference type="Gene3D" id="1.10.167.10">
    <property type="entry name" value="Regulator of G-protein Signalling 4, domain 2"/>
    <property type="match status" value="1"/>
</dbReference>
<name>A0A8T9C8X1_9HELO</name>
<dbReference type="Gene3D" id="3.30.450.20">
    <property type="entry name" value="PAS domain"/>
    <property type="match status" value="1"/>
</dbReference>
<dbReference type="InterPro" id="IPR044926">
    <property type="entry name" value="RGS_subdomain_2"/>
</dbReference>
<feature type="compositionally biased region" description="Polar residues" evidence="4">
    <location>
        <begin position="51"/>
        <end position="61"/>
    </location>
</feature>
<evidence type="ECO:0000313" key="7">
    <source>
        <dbReference type="Proteomes" id="UP000469558"/>
    </source>
</evidence>
<keyword evidence="1" id="KW-0285">Flavoprotein</keyword>
<dbReference type="SMART" id="SM00315">
    <property type="entry name" value="RGS"/>
    <property type="match status" value="1"/>
</dbReference>
<dbReference type="SUPFAM" id="SSF48097">
    <property type="entry name" value="Regulator of G-protein signaling, RGS"/>
    <property type="match status" value="1"/>
</dbReference>
<evidence type="ECO:0000259" key="5">
    <source>
        <dbReference type="PROSITE" id="PS50132"/>
    </source>
</evidence>
<dbReference type="Pfam" id="PF13426">
    <property type="entry name" value="PAS_9"/>
    <property type="match status" value="1"/>
</dbReference>
<accession>A0A8T9C8X1</accession>
<dbReference type="OrthoDB" id="447251at2759"/>
<dbReference type="InterPro" id="IPR036305">
    <property type="entry name" value="RGS_sf"/>
</dbReference>
<feature type="region of interest" description="Disordered" evidence="4">
    <location>
        <begin position="1"/>
        <end position="203"/>
    </location>
</feature>
<comment type="caution">
    <text evidence="6">The sequence shown here is derived from an EMBL/GenBank/DDBJ whole genome shotgun (WGS) entry which is preliminary data.</text>
</comment>
<keyword evidence="7" id="KW-1185">Reference proteome</keyword>
<organism evidence="6 7">
    <name type="scientific">Lachnellula suecica</name>
    <dbReference type="NCBI Taxonomy" id="602035"/>
    <lineage>
        <taxon>Eukaryota</taxon>
        <taxon>Fungi</taxon>
        <taxon>Dikarya</taxon>
        <taxon>Ascomycota</taxon>
        <taxon>Pezizomycotina</taxon>
        <taxon>Leotiomycetes</taxon>
        <taxon>Helotiales</taxon>
        <taxon>Lachnaceae</taxon>
        <taxon>Lachnellula</taxon>
    </lineage>
</organism>
<keyword evidence="3" id="KW-0157">Chromophore</keyword>
<keyword evidence="2" id="KW-0288">FMN</keyword>
<dbReference type="CDD" id="cd00130">
    <property type="entry name" value="PAS"/>
    <property type="match status" value="1"/>
</dbReference>
<evidence type="ECO:0000256" key="4">
    <source>
        <dbReference type="SAM" id="MobiDB-lite"/>
    </source>
</evidence>
<gene>
    <name evidence="6" type="primary">PHOT1B</name>
    <name evidence="6" type="ORF">LSUE1_G006313</name>
</gene>
<reference evidence="6 7" key="1">
    <citation type="submission" date="2018-05" db="EMBL/GenBank/DDBJ databases">
        <title>Genome sequencing and assembly of the regulated plant pathogen Lachnellula willkommii and related sister species for the development of diagnostic species identification markers.</title>
        <authorList>
            <person name="Giroux E."/>
            <person name="Bilodeau G."/>
        </authorList>
    </citation>
    <scope>NUCLEOTIDE SEQUENCE [LARGE SCALE GENOMIC DNA]</scope>
    <source>
        <strain evidence="6 7">CBS 268.59</strain>
    </source>
</reference>
<feature type="compositionally biased region" description="Basic and acidic residues" evidence="4">
    <location>
        <begin position="62"/>
        <end position="71"/>
    </location>
</feature>
<dbReference type="InterPro" id="IPR000014">
    <property type="entry name" value="PAS"/>
</dbReference>
<proteinExistence type="predicted"/>
<feature type="compositionally biased region" description="Polar residues" evidence="4">
    <location>
        <begin position="7"/>
        <end position="16"/>
    </location>
</feature>
<dbReference type="Pfam" id="PF00615">
    <property type="entry name" value="RGS"/>
    <property type="match status" value="1"/>
</dbReference>
<feature type="compositionally biased region" description="Polar residues" evidence="4">
    <location>
        <begin position="79"/>
        <end position="99"/>
    </location>
</feature>
<dbReference type="Proteomes" id="UP000469558">
    <property type="component" value="Unassembled WGS sequence"/>
</dbReference>
<dbReference type="InterPro" id="IPR016137">
    <property type="entry name" value="RGS"/>
</dbReference>
<dbReference type="PROSITE" id="PS50132">
    <property type="entry name" value="RGS"/>
    <property type="match status" value="1"/>
</dbReference>
<dbReference type="GO" id="GO:0005634">
    <property type="term" value="C:nucleus"/>
    <property type="evidence" value="ECO:0007669"/>
    <property type="project" value="TreeGrafter"/>
</dbReference>
<feature type="domain" description="RGS" evidence="5">
    <location>
        <begin position="218"/>
        <end position="331"/>
    </location>
</feature>